<accession>A0A9X3IJU4</accession>
<protein>
    <submittedName>
        <fullName evidence="2">NAD(P)-dependent oxidoreductase</fullName>
    </submittedName>
</protein>
<evidence type="ECO:0000313" key="3">
    <source>
        <dbReference type="Proteomes" id="UP001144805"/>
    </source>
</evidence>
<dbReference type="Pfam" id="PF01370">
    <property type="entry name" value="Epimerase"/>
    <property type="match status" value="1"/>
</dbReference>
<organism evidence="2 3">
    <name type="scientific">Kaistia nematophila</name>
    <dbReference type="NCBI Taxonomy" id="2994654"/>
    <lineage>
        <taxon>Bacteria</taxon>
        <taxon>Pseudomonadati</taxon>
        <taxon>Pseudomonadota</taxon>
        <taxon>Alphaproteobacteria</taxon>
        <taxon>Hyphomicrobiales</taxon>
        <taxon>Kaistiaceae</taxon>
        <taxon>Kaistia</taxon>
    </lineage>
</organism>
<evidence type="ECO:0000259" key="1">
    <source>
        <dbReference type="Pfam" id="PF01370"/>
    </source>
</evidence>
<dbReference type="GO" id="GO:0005737">
    <property type="term" value="C:cytoplasm"/>
    <property type="evidence" value="ECO:0007669"/>
    <property type="project" value="TreeGrafter"/>
</dbReference>
<dbReference type="InterPro" id="IPR036291">
    <property type="entry name" value="NAD(P)-bd_dom_sf"/>
</dbReference>
<dbReference type="Gene3D" id="3.40.50.720">
    <property type="entry name" value="NAD(P)-binding Rossmann-like Domain"/>
    <property type="match status" value="1"/>
</dbReference>
<dbReference type="InterPro" id="IPR001509">
    <property type="entry name" value="Epimerase_deHydtase"/>
</dbReference>
<keyword evidence="3" id="KW-1185">Reference proteome</keyword>
<dbReference type="PANTHER" id="PTHR48079">
    <property type="entry name" value="PROTEIN YEEZ"/>
    <property type="match status" value="1"/>
</dbReference>
<dbReference type="PANTHER" id="PTHR48079:SF6">
    <property type="entry name" value="NAD(P)-BINDING DOMAIN-CONTAINING PROTEIN-RELATED"/>
    <property type="match status" value="1"/>
</dbReference>
<comment type="caution">
    <text evidence="2">The sequence shown here is derived from an EMBL/GenBank/DDBJ whole genome shotgun (WGS) entry which is preliminary data.</text>
</comment>
<dbReference type="EMBL" id="JAPKNK010000001">
    <property type="protein sequence ID" value="MCX5568112.1"/>
    <property type="molecule type" value="Genomic_DNA"/>
</dbReference>
<feature type="domain" description="NAD-dependent epimerase/dehydratase" evidence="1">
    <location>
        <begin position="11"/>
        <end position="209"/>
    </location>
</feature>
<dbReference type="Proteomes" id="UP001144805">
    <property type="component" value="Unassembled WGS sequence"/>
</dbReference>
<proteinExistence type="predicted"/>
<reference evidence="2" key="1">
    <citation type="submission" date="2022-11" db="EMBL/GenBank/DDBJ databases">
        <title>Biodiversity and phylogenetic relationships of bacteria.</title>
        <authorList>
            <person name="Machado R.A.R."/>
            <person name="Bhat A."/>
            <person name="Loulou A."/>
            <person name="Kallel S."/>
        </authorList>
    </citation>
    <scope>NUCLEOTIDE SEQUENCE</scope>
    <source>
        <strain evidence="2">K-TC2</strain>
    </source>
</reference>
<dbReference type="GO" id="GO:0004029">
    <property type="term" value="F:aldehyde dehydrogenase (NAD+) activity"/>
    <property type="evidence" value="ECO:0007669"/>
    <property type="project" value="TreeGrafter"/>
</dbReference>
<dbReference type="AlphaFoldDB" id="A0A9X3IJU4"/>
<sequence length="338" mass="35292">MTVFPDTRRSALVTGATGFIGSVVTAHMAAGGYTVRAGTRRSPSSAVSPEGIVPTPCDLDDLAQTRGAVADVELVVHAAYGDEAAMVAQCRTLLQAMTEANVPALIYFSSIAVYGDRTGVIDESMSATGSLGAYARAKIECEALVAAWARDPGHPRRRVLILRPGIVYGTGSRFWTDKLAERISAGAWGNFGRAGDGPAPLVHVDDIGALVAEAGHALLAGAAIGWPSILVLNIVGPETPSWNDYFEALAQRIGAPKLPLLGGMRLGLRQFMAVAAKIGRRVGLAGSKRAALAPTRAEMAIFGRDAVYSTRAATDLGLASRIGLDEGLARTVFPQAKL</sequence>
<gene>
    <name evidence="2" type="ORF">OSH07_02780</name>
</gene>
<evidence type="ECO:0000313" key="2">
    <source>
        <dbReference type="EMBL" id="MCX5568112.1"/>
    </source>
</evidence>
<name>A0A9X3IJU4_9HYPH</name>
<dbReference type="SUPFAM" id="SSF51735">
    <property type="entry name" value="NAD(P)-binding Rossmann-fold domains"/>
    <property type="match status" value="1"/>
</dbReference>
<dbReference type="InterPro" id="IPR051783">
    <property type="entry name" value="NAD(P)-dependent_oxidoreduct"/>
</dbReference>
<dbReference type="RefSeq" id="WP_266337071.1">
    <property type="nucleotide sequence ID" value="NZ_JAPKNK010000001.1"/>
</dbReference>